<keyword evidence="2" id="KW-1185">Reference proteome</keyword>
<evidence type="ECO:0000313" key="2">
    <source>
        <dbReference type="Proteomes" id="UP000008553"/>
    </source>
</evidence>
<dbReference type="InParanoid" id="Q7RT21"/>
<accession>Q7RT21</accession>
<protein>
    <submittedName>
        <fullName evidence="1">Uncharacterized protein</fullName>
    </submittedName>
</protein>
<dbReference type="AlphaFoldDB" id="Q7RT21"/>
<proteinExistence type="predicted"/>
<name>Q7RT21_PLAYO</name>
<dbReference type="EMBL" id="AABL01000048">
    <property type="protein sequence ID" value="EAA21178.1"/>
    <property type="molecule type" value="Genomic_DNA"/>
</dbReference>
<organism evidence="1 2">
    <name type="scientific">Plasmodium yoelii yoelii</name>
    <dbReference type="NCBI Taxonomy" id="73239"/>
    <lineage>
        <taxon>Eukaryota</taxon>
        <taxon>Sar</taxon>
        <taxon>Alveolata</taxon>
        <taxon>Apicomplexa</taxon>
        <taxon>Aconoidasida</taxon>
        <taxon>Haemosporida</taxon>
        <taxon>Plasmodiidae</taxon>
        <taxon>Plasmodium</taxon>
        <taxon>Plasmodium (Vinckeia)</taxon>
    </lineage>
</organism>
<gene>
    <name evidence="1" type="ORF">PY00180</name>
</gene>
<dbReference type="Proteomes" id="UP000008553">
    <property type="component" value="Unassembled WGS sequence"/>
</dbReference>
<evidence type="ECO:0000313" key="1">
    <source>
        <dbReference type="EMBL" id="EAA21178.1"/>
    </source>
</evidence>
<reference evidence="1 2" key="1">
    <citation type="journal article" date="2002" name="Nature">
        <title>Genome sequence and comparative analysis of the model rodent malaria parasite Plasmodium yoelii yoelii.</title>
        <authorList>
            <person name="Carlton J.M."/>
            <person name="Angiuoli S.V."/>
            <person name="Suh B.B."/>
            <person name="Kooij T.W."/>
            <person name="Pertea M."/>
            <person name="Silva J.C."/>
            <person name="Ermolaeva M.D."/>
            <person name="Allen J.E."/>
            <person name="Selengut J.D."/>
            <person name="Koo H.L."/>
            <person name="Peterson J.D."/>
            <person name="Pop M."/>
            <person name="Kosack D.S."/>
            <person name="Shumway M.F."/>
            <person name="Bidwell S.L."/>
            <person name="Shallom S.J."/>
            <person name="van Aken S.E."/>
            <person name="Riedmuller S.B."/>
            <person name="Feldblyum T.V."/>
            <person name="Cho J.K."/>
            <person name="Quackenbush J."/>
            <person name="Sedegah M."/>
            <person name="Shoaibi A."/>
            <person name="Cummings L.M."/>
            <person name="Florens L."/>
            <person name="Yates J.R."/>
            <person name="Raine J.D."/>
            <person name="Sinden R.E."/>
            <person name="Harris M.A."/>
            <person name="Cunningham D.A."/>
            <person name="Preiser P.R."/>
            <person name="Bergman L.W."/>
            <person name="Vaidya A.B."/>
            <person name="van Lin L.H."/>
            <person name="Janse C.J."/>
            <person name="Waters A.P."/>
            <person name="Smith H.O."/>
            <person name="White O.R."/>
            <person name="Salzberg S.L."/>
            <person name="Venter J.C."/>
            <person name="Fraser C.M."/>
            <person name="Hoffman S.L."/>
            <person name="Gardner M.J."/>
            <person name="Carucci D.J."/>
        </authorList>
    </citation>
    <scope>NUCLEOTIDE SEQUENCE [LARGE SCALE GENOMIC DNA]</scope>
    <source>
        <strain evidence="1 2">17XNL</strain>
    </source>
</reference>
<comment type="caution">
    <text evidence="1">The sequence shown here is derived from an EMBL/GenBank/DDBJ whole genome shotgun (WGS) entry which is preliminary data.</text>
</comment>
<sequence>MCLNKENQIHIKNIRNIIMKKRKTYFLNHKVKKHTLLLLVTPMRDSLNDNIFFLNYIIKFISQKTNIKVQS</sequence>
<dbReference type="PaxDb" id="73239-Q7RT21"/>